<dbReference type="GO" id="GO:0009307">
    <property type="term" value="P:DNA restriction-modification system"/>
    <property type="evidence" value="ECO:0007669"/>
    <property type="project" value="InterPro"/>
</dbReference>
<protein>
    <submittedName>
        <fullName evidence="2">Restriction endonuclease</fullName>
    </submittedName>
</protein>
<dbReference type="GO" id="GO:0003677">
    <property type="term" value="F:DNA binding"/>
    <property type="evidence" value="ECO:0007669"/>
    <property type="project" value="InterPro"/>
</dbReference>
<dbReference type="Pfam" id="PF04471">
    <property type="entry name" value="Mrr_cat"/>
    <property type="match status" value="1"/>
</dbReference>
<dbReference type="EMBL" id="LVHD01000018">
    <property type="protein sequence ID" value="OAG75963.1"/>
    <property type="molecule type" value="Genomic_DNA"/>
</dbReference>
<sequence length="123" mass="13428">MGDALPRSDGVELEISCNDALKRAGWKSRRTGGSGDRGCDILANYNGYTLCVQCKDTYATVGSQGVQQALAGQAYYKTNYAAVVSRTGFTESAREVAKMTRVELLHPSDLSTLHLKLRLPKKR</sequence>
<dbReference type="PATRIC" id="fig|178901.16.peg.1848"/>
<keyword evidence="2" id="KW-0378">Hydrolase</keyword>
<evidence type="ECO:0000313" key="2">
    <source>
        <dbReference type="EMBL" id="OAG75963.1"/>
    </source>
</evidence>
<dbReference type="Gene3D" id="3.40.1350.10">
    <property type="match status" value="1"/>
</dbReference>
<comment type="caution">
    <text evidence="2">The sequence shown here is derived from an EMBL/GenBank/DDBJ whole genome shotgun (WGS) entry which is preliminary data.</text>
</comment>
<feature type="domain" description="Restriction endonuclease type IV Mrr" evidence="1">
    <location>
        <begin position="9"/>
        <end position="112"/>
    </location>
</feature>
<name>A0A177G6N8_9PROT</name>
<dbReference type="InterPro" id="IPR011335">
    <property type="entry name" value="Restrct_endonuc-II-like"/>
</dbReference>
<dbReference type="PANTHER" id="PTHR30015">
    <property type="entry name" value="MRR RESTRICTION SYSTEM PROTEIN"/>
    <property type="match status" value="1"/>
</dbReference>
<dbReference type="AlphaFoldDB" id="A0A177G6N8"/>
<gene>
    <name evidence="2" type="ORF">Amal_01733</name>
</gene>
<dbReference type="InterPro" id="IPR052906">
    <property type="entry name" value="Type_IV_Methyl-Rstrct_Enzyme"/>
</dbReference>
<accession>A0A177G6N8</accession>
<organism evidence="2 3">
    <name type="scientific">Acetobacter malorum</name>
    <dbReference type="NCBI Taxonomy" id="178901"/>
    <lineage>
        <taxon>Bacteria</taxon>
        <taxon>Pseudomonadati</taxon>
        <taxon>Pseudomonadota</taxon>
        <taxon>Alphaproteobacteria</taxon>
        <taxon>Acetobacterales</taxon>
        <taxon>Acetobacteraceae</taxon>
        <taxon>Acetobacter</taxon>
    </lineage>
</organism>
<proteinExistence type="predicted"/>
<dbReference type="Proteomes" id="UP000077349">
    <property type="component" value="Unassembled WGS sequence"/>
</dbReference>
<dbReference type="PANTHER" id="PTHR30015:SF6">
    <property type="entry name" value="SLL1429 PROTEIN"/>
    <property type="match status" value="1"/>
</dbReference>
<evidence type="ECO:0000259" key="1">
    <source>
        <dbReference type="Pfam" id="PF04471"/>
    </source>
</evidence>
<reference evidence="2 3" key="1">
    <citation type="submission" date="2016-03" db="EMBL/GenBank/DDBJ databases">
        <title>Draft genome sequence of Acetobacter malorum CECT 7742, a strain isolated from strawberry vinegar.</title>
        <authorList>
            <person name="Sainz F."/>
            <person name="Mas A."/>
            <person name="Torija M.J."/>
        </authorList>
    </citation>
    <scope>NUCLEOTIDE SEQUENCE [LARGE SCALE GENOMIC DNA]</scope>
    <source>
        <strain evidence="2 3">CECT 7742</strain>
    </source>
</reference>
<dbReference type="InterPro" id="IPR011856">
    <property type="entry name" value="tRNA_endonuc-like_dom_sf"/>
</dbReference>
<evidence type="ECO:0000313" key="3">
    <source>
        <dbReference type="Proteomes" id="UP000077349"/>
    </source>
</evidence>
<dbReference type="InterPro" id="IPR007560">
    <property type="entry name" value="Restrct_endonuc_IV_Mrr"/>
</dbReference>
<keyword evidence="2" id="KW-0540">Nuclease</keyword>
<dbReference type="SUPFAM" id="SSF52980">
    <property type="entry name" value="Restriction endonuclease-like"/>
    <property type="match status" value="1"/>
</dbReference>
<dbReference type="GO" id="GO:0015666">
    <property type="term" value="F:restriction endodeoxyribonuclease activity"/>
    <property type="evidence" value="ECO:0007669"/>
    <property type="project" value="TreeGrafter"/>
</dbReference>
<keyword evidence="2" id="KW-0255">Endonuclease</keyword>